<gene>
    <name evidence="10" type="ORF">AAHA92_05719</name>
</gene>
<dbReference type="AlphaFoldDB" id="A0ABD1I6I0"/>
<dbReference type="PANTHER" id="PTHR31072">
    <property type="entry name" value="TRANSCRIPTION FACTOR TCP4-RELATED"/>
    <property type="match status" value="1"/>
</dbReference>
<keyword evidence="5" id="KW-0804">Transcription</keyword>
<dbReference type="PROSITE" id="PS51369">
    <property type="entry name" value="TCP"/>
    <property type="match status" value="1"/>
</dbReference>
<dbReference type="InterPro" id="IPR017888">
    <property type="entry name" value="CYC/TB1_R_domain"/>
</dbReference>
<evidence type="ECO:0000256" key="6">
    <source>
        <dbReference type="ARBA" id="ARBA00023242"/>
    </source>
</evidence>
<evidence type="ECO:0000256" key="4">
    <source>
        <dbReference type="ARBA" id="ARBA00023125"/>
    </source>
</evidence>
<dbReference type="InterPro" id="IPR005333">
    <property type="entry name" value="Transcription_factor_TCP"/>
</dbReference>
<reference evidence="10 11" key="1">
    <citation type="submission" date="2024-06" db="EMBL/GenBank/DDBJ databases">
        <title>A chromosome level genome sequence of Diviner's sage (Salvia divinorum).</title>
        <authorList>
            <person name="Ford S.A."/>
            <person name="Ro D.-K."/>
            <person name="Ness R.W."/>
            <person name="Phillips M.A."/>
        </authorList>
    </citation>
    <scope>NUCLEOTIDE SEQUENCE [LARGE SCALE GENOMIC DNA]</scope>
    <source>
        <strain evidence="10">SAF-2024a</strain>
        <tissue evidence="10">Leaf</tissue>
    </source>
</reference>
<dbReference type="GO" id="GO:0005634">
    <property type="term" value="C:nucleus"/>
    <property type="evidence" value="ECO:0007669"/>
    <property type="project" value="UniProtKB-SubCell"/>
</dbReference>
<evidence type="ECO:0000256" key="5">
    <source>
        <dbReference type="ARBA" id="ARBA00023163"/>
    </source>
</evidence>
<keyword evidence="3" id="KW-0805">Transcription regulation</keyword>
<dbReference type="PROSITE" id="PS51370">
    <property type="entry name" value="R"/>
    <property type="match status" value="1"/>
</dbReference>
<accession>A0ABD1I6I0</accession>
<dbReference type="InterPro" id="IPR017887">
    <property type="entry name" value="TF_TCP_subgr"/>
</dbReference>
<feature type="region of interest" description="Disordered" evidence="7">
    <location>
        <begin position="1"/>
        <end position="21"/>
    </location>
</feature>
<feature type="domain" description="TCP" evidence="8">
    <location>
        <begin position="65"/>
        <end position="123"/>
    </location>
</feature>
<keyword evidence="2" id="KW-0217">Developmental protein</keyword>
<evidence type="ECO:0000313" key="10">
    <source>
        <dbReference type="EMBL" id="KAL1563229.1"/>
    </source>
</evidence>
<keyword evidence="11" id="KW-1185">Reference proteome</keyword>
<keyword evidence="4" id="KW-0238">DNA-binding</keyword>
<dbReference type="GO" id="GO:0003677">
    <property type="term" value="F:DNA binding"/>
    <property type="evidence" value="ECO:0007669"/>
    <property type="project" value="UniProtKB-KW"/>
</dbReference>
<feature type="compositionally biased region" description="Basic and acidic residues" evidence="7">
    <location>
        <begin position="158"/>
        <end position="179"/>
    </location>
</feature>
<keyword evidence="6" id="KW-0539">Nucleus</keyword>
<comment type="caution">
    <text evidence="10">The sequence shown here is derived from an EMBL/GenBank/DDBJ whole genome shotgun (WGS) entry which is preliminary data.</text>
</comment>
<evidence type="ECO:0000256" key="1">
    <source>
        <dbReference type="ARBA" id="ARBA00004123"/>
    </source>
</evidence>
<dbReference type="PANTHER" id="PTHR31072:SF224">
    <property type="entry name" value="TRANSCRIPTION FACTOR TCP1"/>
    <property type="match status" value="1"/>
</dbReference>
<sequence>MFTKNNAYNFPYPSQSSNPRTSAASLVGLNGNEFLLHHHHDVLLAANQELYGLSGDPSTAAKAWKKDRHSKIDTAQGPRDRRVRLSIGVARKFFDLQENLGFDKPSKTLDWLLTKSKTAIEDLEEMRERAAAGSSECEVDSGAGLKQNSVSSNKLKAAAKDSSTKESRDKARARARERTREKMCIKKLNETRNININGDFNFINNQLEFRKIASSSSNINLGFHCHPTYEVAAANHQDLIQESIVINRKVKNPLGFQQNLIISSSNYGVPAPYNTENWDSICAILDQHKFINK</sequence>
<evidence type="ECO:0000256" key="3">
    <source>
        <dbReference type="ARBA" id="ARBA00023015"/>
    </source>
</evidence>
<dbReference type="Pfam" id="PF03634">
    <property type="entry name" value="TCP"/>
    <property type="match status" value="1"/>
</dbReference>
<protein>
    <submittedName>
        <fullName evidence="10">Transcription factor DICHOTOMA-like</fullName>
    </submittedName>
</protein>
<comment type="subcellular location">
    <subcellularLocation>
        <location evidence="1">Nucleus</location>
    </subcellularLocation>
</comment>
<dbReference type="Proteomes" id="UP001567538">
    <property type="component" value="Unassembled WGS sequence"/>
</dbReference>
<name>A0ABD1I6I0_SALDI</name>
<evidence type="ECO:0000259" key="8">
    <source>
        <dbReference type="PROSITE" id="PS51369"/>
    </source>
</evidence>
<dbReference type="EMBL" id="JBEAFC010000003">
    <property type="protein sequence ID" value="KAL1563229.1"/>
    <property type="molecule type" value="Genomic_DNA"/>
</dbReference>
<evidence type="ECO:0000259" key="9">
    <source>
        <dbReference type="PROSITE" id="PS51370"/>
    </source>
</evidence>
<feature type="domain" description="R" evidence="9">
    <location>
        <begin position="165"/>
        <end position="182"/>
    </location>
</feature>
<proteinExistence type="predicted"/>
<organism evidence="10 11">
    <name type="scientific">Salvia divinorum</name>
    <name type="common">Maria pastora</name>
    <name type="synonym">Diviner's sage</name>
    <dbReference type="NCBI Taxonomy" id="28513"/>
    <lineage>
        <taxon>Eukaryota</taxon>
        <taxon>Viridiplantae</taxon>
        <taxon>Streptophyta</taxon>
        <taxon>Embryophyta</taxon>
        <taxon>Tracheophyta</taxon>
        <taxon>Spermatophyta</taxon>
        <taxon>Magnoliopsida</taxon>
        <taxon>eudicotyledons</taxon>
        <taxon>Gunneridae</taxon>
        <taxon>Pentapetalae</taxon>
        <taxon>asterids</taxon>
        <taxon>lamiids</taxon>
        <taxon>Lamiales</taxon>
        <taxon>Lamiaceae</taxon>
        <taxon>Nepetoideae</taxon>
        <taxon>Mentheae</taxon>
        <taxon>Salviinae</taxon>
        <taxon>Salvia</taxon>
        <taxon>Salvia subgen. Calosphace</taxon>
    </lineage>
</organism>
<evidence type="ECO:0000313" key="11">
    <source>
        <dbReference type="Proteomes" id="UP001567538"/>
    </source>
</evidence>
<evidence type="ECO:0000256" key="2">
    <source>
        <dbReference type="ARBA" id="ARBA00022473"/>
    </source>
</evidence>
<feature type="region of interest" description="Disordered" evidence="7">
    <location>
        <begin position="131"/>
        <end position="179"/>
    </location>
</feature>
<evidence type="ECO:0000256" key="7">
    <source>
        <dbReference type="SAM" id="MobiDB-lite"/>
    </source>
</evidence>